<gene>
    <name evidence="2" type="ORF">PUN28_000135</name>
</gene>
<sequence length="105" mass="12247">MCSNRFELIFFFFFTYKIKRYSDFLYILNFYQRIPAFTCLNAVLGTLHITKSNCRCRGQKVGDCRRNKGSDDPEQPPRRAEKGSRAQRRCSAGILSPKASRKTHD</sequence>
<protein>
    <recommendedName>
        <fullName evidence="4">Secreted protein</fullName>
    </recommendedName>
</protein>
<dbReference type="AlphaFoldDB" id="A0AAW2GYE2"/>
<feature type="compositionally biased region" description="Basic and acidic residues" evidence="1">
    <location>
        <begin position="62"/>
        <end position="84"/>
    </location>
</feature>
<evidence type="ECO:0000313" key="2">
    <source>
        <dbReference type="EMBL" id="KAL0132151.1"/>
    </source>
</evidence>
<evidence type="ECO:0008006" key="4">
    <source>
        <dbReference type="Google" id="ProtNLM"/>
    </source>
</evidence>
<comment type="caution">
    <text evidence="2">The sequence shown here is derived from an EMBL/GenBank/DDBJ whole genome shotgun (WGS) entry which is preliminary data.</text>
</comment>
<name>A0AAW2GYE2_9HYME</name>
<organism evidence="2 3">
    <name type="scientific">Cardiocondyla obscurior</name>
    <dbReference type="NCBI Taxonomy" id="286306"/>
    <lineage>
        <taxon>Eukaryota</taxon>
        <taxon>Metazoa</taxon>
        <taxon>Ecdysozoa</taxon>
        <taxon>Arthropoda</taxon>
        <taxon>Hexapoda</taxon>
        <taxon>Insecta</taxon>
        <taxon>Pterygota</taxon>
        <taxon>Neoptera</taxon>
        <taxon>Endopterygota</taxon>
        <taxon>Hymenoptera</taxon>
        <taxon>Apocrita</taxon>
        <taxon>Aculeata</taxon>
        <taxon>Formicoidea</taxon>
        <taxon>Formicidae</taxon>
        <taxon>Myrmicinae</taxon>
        <taxon>Cardiocondyla</taxon>
    </lineage>
</organism>
<reference evidence="2 3" key="1">
    <citation type="submission" date="2023-03" db="EMBL/GenBank/DDBJ databases">
        <title>High recombination rates correlate with genetic variation in Cardiocondyla obscurior ants.</title>
        <authorList>
            <person name="Errbii M."/>
        </authorList>
    </citation>
    <scope>NUCLEOTIDE SEQUENCE [LARGE SCALE GENOMIC DNA]</scope>
    <source>
        <strain evidence="2">Alpha-2009</strain>
        <tissue evidence="2">Whole body</tissue>
    </source>
</reference>
<proteinExistence type="predicted"/>
<accession>A0AAW2GYE2</accession>
<dbReference type="EMBL" id="JADYXP020000001">
    <property type="protein sequence ID" value="KAL0132151.1"/>
    <property type="molecule type" value="Genomic_DNA"/>
</dbReference>
<dbReference type="Proteomes" id="UP001430953">
    <property type="component" value="Unassembled WGS sequence"/>
</dbReference>
<evidence type="ECO:0000313" key="3">
    <source>
        <dbReference type="Proteomes" id="UP001430953"/>
    </source>
</evidence>
<feature type="region of interest" description="Disordered" evidence="1">
    <location>
        <begin position="62"/>
        <end position="105"/>
    </location>
</feature>
<evidence type="ECO:0000256" key="1">
    <source>
        <dbReference type="SAM" id="MobiDB-lite"/>
    </source>
</evidence>
<keyword evidence="3" id="KW-1185">Reference proteome</keyword>